<reference evidence="12" key="3">
    <citation type="submission" date="2025-09" db="UniProtKB">
        <authorList>
            <consortium name="Ensembl"/>
        </authorList>
    </citation>
    <scope>IDENTIFICATION</scope>
</reference>
<keyword evidence="4 10" id="KW-1133">Transmembrane helix</keyword>
<dbReference type="SMART" id="SM01381">
    <property type="entry name" value="7TM_GPCR_Srsx"/>
    <property type="match status" value="1"/>
</dbReference>
<dbReference type="PROSITE" id="PS50262">
    <property type="entry name" value="G_PROTEIN_RECEP_F1_2"/>
    <property type="match status" value="1"/>
</dbReference>
<dbReference type="Ensembl" id="ENSSFAT00005001214.1">
    <property type="protein sequence ID" value="ENSSFAP00005001154.1"/>
    <property type="gene ID" value="ENSSFAG00005000843.1"/>
</dbReference>
<feature type="transmembrane region" description="Helical" evidence="10">
    <location>
        <begin position="112"/>
        <end position="130"/>
    </location>
</feature>
<evidence type="ECO:0000256" key="5">
    <source>
        <dbReference type="ARBA" id="ARBA00023040"/>
    </source>
</evidence>
<name>A0A672FRD3_SALFA</name>
<evidence type="ECO:0000313" key="12">
    <source>
        <dbReference type="Ensembl" id="ENSSFAP00005001154.1"/>
    </source>
</evidence>
<comment type="subcellular location">
    <subcellularLocation>
        <location evidence="1">Cell membrane</location>
        <topology evidence="1">Multi-pass membrane protein</topology>
    </subcellularLocation>
</comment>
<evidence type="ECO:0000256" key="6">
    <source>
        <dbReference type="ARBA" id="ARBA00023136"/>
    </source>
</evidence>
<dbReference type="GO" id="GO:0001594">
    <property type="term" value="F:trace-amine receptor activity"/>
    <property type="evidence" value="ECO:0007669"/>
    <property type="project" value="TreeGrafter"/>
</dbReference>
<dbReference type="OMA" id="GNLNRRC"/>
<evidence type="ECO:0000256" key="9">
    <source>
        <dbReference type="RuleBase" id="RU000688"/>
    </source>
</evidence>
<accession>A0A672FRD3</accession>
<gene>
    <name evidence="12" type="primary">LOC115402358</name>
</gene>
<keyword evidence="5 9" id="KW-0297">G-protein coupled receptor</keyword>
<evidence type="ECO:0000259" key="11">
    <source>
        <dbReference type="PROSITE" id="PS50262"/>
    </source>
</evidence>
<keyword evidence="6 10" id="KW-0472">Membrane</keyword>
<comment type="similarity">
    <text evidence="9">Belongs to the G-protein coupled receptor 1 family.</text>
</comment>
<keyword evidence="3 9" id="KW-0812">Transmembrane</keyword>
<evidence type="ECO:0000256" key="10">
    <source>
        <dbReference type="SAM" id="Phobius"/>
    </source>
</evidence>
<feature type="domain" description="G-protein coupled receptors family 1 profile" evidence="11">
    <location>
        <begin position="51"/>
        <end position="297"/>
    </location>
</feature>
<dbReference type="GO" id="GO:0005886">
    <property type="term" value="C:plasma membrane"/>
    <property type="evidence" value="ECO:0007669"/>
    <property type="project" value="UniProtKB-SubCell"/>
</dbReference>
<dbReference type="InterPro" id="IPR017452">
    <property type="entry name" value="GPCR_Rhodpsn_7TM"/>
</dbReference>
<organism evidence="12 13">
    <name type="scientific">Salarias fasciatus</name>
    <name type="common">Jewelled blenny</name>
    <name type="synonym">Blennius fasciatus</name>
    <dbReference type="NCBI Taxonomy" id="181472"/>
    <lineage>
        <taxon>Eukaryota</taxon>
        <taxon>Metazoa</taxon>
        <taxon>Chordata</taxon>
        <taxon>Craniata</taxon>
        <taxon>Vertebrata</taxon>
        <taxon>Euteleostomi</taxon>
        <taxon>Actinopterygii</taxon>
        <taxon>Neopterygii</taxon>
        <taxon>Teleostei</taxon>
        <taxon>Neoteleostei</taxon>
        <taxon>Acanthomorphata</taxon>
        <taxon>Ovalentaria</taxon>
        <taxon>Blenniimorphae</taxon>
        <taxon>Blenniiformes</taxon>
        <taxon>Blennioidei</taxon>
        <taxon>Blenniidae</taxon>
        <taxon>Salariinae</taxon>
        <taxon>Salarias</taxon>
    </lineage>
</organism>
<evidence type="ECO:0000256" key="2">
    <source>
        <dbReference type="ARBA" id="ARBA00022475"/>
    </source>
</evidence>
<feature type="transmembrane region" description="Helical" evidence="10">
    <location>
        <begin position="192"/>
        <end position="214"/>
    </location>
</feature>
<evidence type="ECO:0000313" key="13">
    <source>
        <dbReference type="Proteomes" id="UP000472267"/>
    </source>
</evidence>
<dbReference type="Gene3D" id="1.20.1070.10">
    <property type="entry name" value="Rhodopsin 7-helix transmembrane proteins"/>
    <property type="match status" value="1"/>
</dbReference>
<protein>
    <submittedName>
        <fullName evidence="12">Trace amine-associated receptor 4-like</fullName>
    </submittedName>
</protein>
<proteinExistence type="inferred from homology"/>
<reference evidence="12" key="2">
    <citation type="submission" date="2025-08" db="UniProtKB">
        <authorList>
            <consortium name="Ensembl"/>
        </authorList>
    </citation>
    <scope>IDENTIFICATION</scope>
</reference>
<dbReference type="PANTHER" id="PTHR24249">
    <property type="entry name" value="HISTAMINE RECEPTOR-RELATED G-PROTEIN COUPLED RECEPTOR"/>
    <property type="match status" value="1"/>
</dbReference>
<keyword evidence="13" id="KW-1185">Reference proteome</keyword>
<keyword evidence="2" id="KW-1003">Cell membrane</keyword>
<evidence type="ECO:0000256" key="8">
    <source>
        <dbReference type="ARBA" id="ARBA00023224"/>
    </source>
</evidence>
<evidence type="ECO:0000256" key="3">
    <source>
        <dbReference type="ARBA" id="ARBA00022692"/>
    </source>
</evidence>
<dbReference type="GeneID" id="115402358"/>
<dbReference type="RefSeq" id="XP_029966726.1">
    <property type="nucleotide sequence ID" value="XM_030110866.1"/>
</dbReference>
<keyword evidence="8 9" id="KW-0807">Transducer</keyword>
<feature type="transmembrane region" description="Helical" evidence="10">
    <location>
        <begin position="150"/>
        <end position="172"/>
    </location>
</feature>
<dbReference type="Pfam" id="PF00001">
    <property type="entry name" value="7tm_1"/>
    <property type="match status" value="1"/>
</dbReference>
<dbReference type="InterPro" id="IPR050569">
    <property type="entry name" value="TAAR"/>
</dbReference>
<feature type="transmembrane region" description="Helical" evidence="10">
    <location>
        <begin position="71"/>
        <end position="92"/>
    </location>
</feature>
<dbReference type="PROSITE" id="PS00237">
    <property type="entry name" value="G_PROTEIN_RECEP_F1_1"/>
    <property type="match status" value="1"/>
</dbReference>
<dbReference type="OrthoDB" id="5959645at2759"/>
<dbReference type="Proteomes" id="UP000472267">
    <property type="component" value="Chromosome 15"/>
</dbReference>
<dbReference type="AlphaFoldDB" id="A0A672FRD3"/>
<sequence>MDPEFSLNRSHEVHDKLFCNESSPNVSMQTLITSYMLCVFVGSLSVLIMCGNCLVIISIMYFKQLHTPTNYLILSLAVSDLLVGVLVLPFSIILSVSSCWHLTGFLCKIRDLFDAFLCTASILNLCFISIERYHVVCQPLTYRTKITARVTAFMILVSWAGPALIAIISTVLKLKQSVSITRCNIFQSSRSAIIGAVFLSFIPAVVIFSVYLKILTVAHRQARSIQSSIKSGAAVSKKENKATKTLAIVVGIYLMCWSPYFLSMSFYSVSSDTMPVPMIEAFKWLGWSNSMINPFVYGFFYKWFRSAFRLIFSGKIFQGDFSDSKLS</sequence>
<dbReference type="PRINTS" id="PR00237">
    <property type="entry name" value="GPCRRHODOPSN"/>
</dbReference>
<feature type="transmembrane region" description="Helical" evidence="10">
    <location>
        <begin position="281"/>
        <end position="300"/>
    </location>
</feature>
<reference evidence="12" key="1">
    <citation type="submission" date="2019-06" db="EMBL/GenBank/DDBJ databases">
        <authorList>
            <consortium name="Wellcome Sanger Institute Data Sharing"/>
        </authorList>
    </citation>
    <scope>NUCLEOTIDE SEQUENCE [LARGE SCALE GENOMIC DNA]</scope>
</reference>
<dbReference type="SUPFAM" id="SSF81321">
    <property type="entry name" value="Family A G protein-coupled receptor-like"/>
    <property type="match status" value="1"/>
</dbReference>
<dbReference type="InParanoid" id="A0A672FRD3"/>
<evidence type="ECO:0000256" key="4">
    <source>
        <dbReference type="ARBA" id="ARBA00022989"/>
    </source>
</evidence>
<dbReference type="InterPro" id="IPR000276">
    <property type="entry name" value="GPCR_Rhodpsn"/>
</dbReference>
<keyword evidence="7 9" id="KW-0675">Receptor</keyword>
<dbReference type="PANTHER" id="PTHR24249:SF415">
    <property type="entry name" value="TRACE AMINE-ASSOCIATED RECEPTOR 1"/>
    <property type="match status" value="1"/>
</dbReference>
<evidence type="ECO:0000256" key="7">
    <source>
        <dbReference type="ARBA" id="ARBA00023170"/>
    </source>
</evidence>
<feature type="transmembrane region" description="Helical" evidence="10">
    <location>
        <begin position="32"/>
        <end position="59"/>
    </location>
</feature>
<feature type="transmembrane region" description="Helical" evidence="10">
    <location>
        <begin position="246"/>
        <end position="269"/>
    </location>
</feature>
<evidence type="ECO:0000256" key="1">
    <source>
        <dbReference type="ARBA" id="ARBA00004651"/>
    </source>
</evidence>